<name>A0A543IZZ0_9ACTN</name>
<dbReference type="EMBL" id="VFPQ01000001">
    <property type="protein sequence ID" value="TQM76133.1"/>
    <property type="molecule type" value="Genomic_DNA"/>
</dbReference>
<proteinExistence type="predicted"/>
<gene>
    <name evidence="2" type="ORF">FHX40_2858</name>
</gene>
<comment type="caution">
    <text evidence="2">The sequence shown here is derived from an EMBL/GenBank/DDBJ whole genome shotgun (WGS) entry which is preliminary data.</text>
</comment>
<dbReference type="OrthoDB" id="5145920at2"/>
<dbReference type="Gene3D" id="1.10.287.1490">
    <property type="match status" value="1"/>
</dbReference>
<reference evidence="2 3" key="1">
    <citation type="submission" date="2019-06" db="EMBL/GenBank/DDBJ databases">
        <title>Sequencing the genomes of 1000 actinobacteria strains.</title>
        <authorList>
            <person name="Klenk H.-P."/>
        </authorList>
    </citation>
    <scope>NUCLEOTIDE SEQUENCE [LARGE SCALE GENOMIC DNA]</scope>
    <source>
        <strain evidence="2 3">DSM 43186</strain>
    </source>
</reference>
<dbReference type="Proteomes" id="UP000319213">
    <property type="component" value="Unassembled WGS sequence"/>
</dbReference>
<dbReference type="AlphaFoldDB" id="A0A543IZZ0"/>
<evidence type="ECO:0000313" key="3">
    <source>
        <dbReference type="Proteomes" id="UP000319213"/>
    </source>
</evidence>
<dbReference type="Pfam" id="PF05991">
    <property type="entry name" value="NYN_YacP"/>
    <property type="match status" value="1"/>
</dbReference>
<keyword evidence="1" id="KW-0175">Coiled coil</keyword>
<keyword evidence="3" id="KW-1185">Reference proteome</keyword>
<accession>A0A543IZZ0</accession>
<organism evidence="2 3">
    <name type="scientific">Thermopolyspora flexuosa</name>
    <dbReference type="NCBI Taxonomy" id="103836"/>
    <lineage>
        <taxon>Bacteria</taxon>
        <taxon>Bacillati</taxon>
        <taxon>Actinomycetota</taxon>
        <taxon>Actinomycetes</taxon>
        <taxon>Streptosporangiales</taxon>
        <taxon>Streptosporangiaceae</taxon>
        <taxon>Thermopolyspora</taxon>
    </lineage>
</organism>
<dbReference type="PANTHER" id="PTHR34547">
    <property type="entry name" value="YACP-LIKE NYN DOMAIN PROTEIN"/>
    <property type="match status" value="1"/>
</dbReference>
<protein>
    <submittedName>
        <fullName evidence="2">YacP-like NYN domain-containing protein</fullName>
    </submittedName>
</protein>
<dbReference type="RefSeq" id="WP_142260053.1">
    <property type="nucleotide sequence ID" value="NZ_BMPV01000001.1"/>
</dbReference>
<feature type="coiled-coil region" evidence="1">
    <location>
        <begin position="141"/>
        <end position="239"/>
    </location>
</feature>
<sequence>MSSAEEGLSRPLPEPVRAHVVELAAQVLGTLPPPAVPPPLRTIARFDPRKRARLGGAPIATQLETDKRFRETVAEALAEAWPELVRSLNEGTVPAAADPVVVAAAAYLTRPPGWPDLVETARADLERCAAAAEGTAQEQTIARLREQLAAQKNASKAEIDRLREQLKEARAEIADLRRKLHEARERVKTAEARAQELEAAAAEAKAAAAQAASASEAEVRRLRERLAEAEEQVDAARRAAREGRSFDDARIRVLLDTLQDAAAGLRSELALPASITRPADSVAAVAPGRPSVRAMPARALDDDDPELLDQLLAIPRLHLIVDGYNVTKTGYPSLTLVDQRARLLTGLGGLAVQSRVEITCVFDGAELDGPVQVQAPRGVRVLFSAPGEIADDLIRRLVRAEPPGRAMAVVSSDREVAESVRRMGARPLPSSVLLRRLGRG</sequence>
<dbReference type="PANTHER" id="PTHR34547:SF1">
    <property type="entry name" value="YACP-LIKE NYN DOMAIN PROTEIN"/>
    <property type="match status" value="1"/>
</dbReference>
<evidence type="ECO:0000313" key="2">
    <source>
        <dbReference type="EMBL" id="TQM76133.1"/>
    </source>
</evidence>
<evidence type="ECO:0000256" key="1">
    <source>
        <dbReference type="SAM" id="Coils"/>
    </source>
</evidence>
<dbReference type="InterPro" id="IPR010298">
    <property type="entry name" value="YacP-like"/>
</dbReference>